<dbReference type="Pfam" id="PF00017">
    <property type="entry name" value="SH2"/>
    <property type="match status" value="1"/>
</dbReference>
<feature type="compositionally biased region" description="Low complexity" evidence="3">
    <location>
        <begin position="267"/>
        <end position="280"/>
    </location>
</feature>
<dbReference type="EMBL" id="NEVH01013976">
    <property type="protein sequence ID" value="PNF28009.1"/>
    <property type="molecule type" value="Genomic_DNA"/>
</dbReference>
<accession>A0A2J7QHF4</accession>
<dbReference type="Proteomes" id="UP000235965">
    <property type="component" value="Unassembled WGS sequence"/>
</dbReference>
<feature type="coiled-coil region" evidence="2">
    <location>
        <begin position="189"/>
        <end position="248"/>
    </location>
</feature>
<dbReference type="STRING" id="105785.A0A2J7QHF4"/>
<keyword evidence="1" id="KW-0727">SH2 domain</keyword>
<name>A0A2J7QHF4_9NEOP</name>
<dbReference type="OrthoDB" id="10003345at2759"/>
<dbReference type="Gene3D" id="3.30.505.10">
    <property type="entry name" value="SH2 domain"/>
    <property type="match status" value="1"/>
</dbReference>
<dbReference type="PANTHER" id="PTHR14388:SF17">
    <property type="entry name" value="SH2 DOMAIN-CONTAINING PROTEIN"/>
    <property type="match status" value="1"/>
</dbReference>
<evidence type="ECO:0000313" key="5">
    <source>
        <dbReference type="EMBL" id="PNF28009.1"/>
    </source>
</evidence>
<protein>
    <submittedName>
        <fullName evidence="5">SH2 domain-containing protein 4A</fullName>
    </submittedName>
</protein>
<dbReference type="AlphaFoldDB" id="A0A2J7QHF4"/>
<dbReference type="PROSITE" id="PS50001">
    <property type="entry name" value="SH2"/>
    <property type="match status" value="1"/>
</dbReference>
<evidence type="ECO:0000259" key="4">
    <source>
        <dbReference type="PROSITE" id="PS50001"/>
    </source>
</evidence>
<gene>
    <name evidence="5" type="primary">sh2d4a</name>
    <name evidence="5" type="ORF">B7P43_G13853</name>
</gene>
<keyword evidence="2" id="KW-0175">Coiled coil</keyword>
<sequence>MREEQVRRWTQWDQQESRKPPSSAKPAGCSKKQVDFLMGSDGEPWVWVMGEHPSDLSIDEILEQEAREKARRQAVKEAEQLRKSVEAELTELLDLNQKQIEAMEAAQRQEDRLEDEASLDIYCTVDELREKVNQFPTSNSMFVRNSINKLDNNNGSATPDKRDALQEISLNKPKKVAQRVALWEKRVMEERTSEIFKRLQKKKMEVEREAEEAEHKQEQLWREQERKAKEAELQIREIARRAREEHRRTSVLDMEVEVTNITRHSPEISLSPASSKSLSPTAHSEFQTAKPPSKEAVIEWFRSSEISRRAGIEPNSDQVAPWFHGLITRQEAESLLHDKPMGSFLVRISERIWGYAISYRDADRCKHYLVDASNGHYQFLGANQITHNTLGDMVTYHSQNPITMLGGECLQQACPRLSIPAIFQGLLENQW</sequence>
<dbReference type="InterPro" id="IPR000980">
    <property type="entry name" value="SH2"/>
</dbReference>
<keyword evidence="6" id="KW-1185">Reference proteome</keyword>
<evidence type="ECO:0000256" key="2">
    <source>
        <dbReference type="SAM" id="Coils"/>
    </source>
</evidence>
<dbReference type="PANTHER" id="PTHR14388">
    <property type="entry name" value="T CELL-SPECIFIC ADAPTER PROTEIN TSAD"/>
    <property type="match status" value="1"/>
</dbReference>
<feature type="region of interest" description="Disordered" evidence="3">
    <location>
        <begin position="263"/>
        <end position="291"/>
    </location>
</feature>
<comment type="caution">
    <text evidence="5">The sequence shown here is derived from an EMBL/GenBank/DDBJ whole genome shotgun (WGS) entry which is preliminary data.</text>
</comment>
<evidence type="ECO:0000313" key="6">
    <source>
        <dbReference type="Proteomes" id="UP000235965"/>
    </source>
</evidence>
<reference evidence="5 6" key="1">
    <citation type="submission" date="2017-12" db="EMBL/GenBank/DDBJ databases">
        <title>Hemimetabolous genomes reveal molecular basis of termite eusociality.</title>
        <authorList>
            <person name="Harrison M.C."/>
            <person name="Jongepier E."/>
            <person name="Robertson H.M."/>
            <person name="Arning N."/>
            <person name="Bitard-Feildel T."/>
            <person name="Chao H."/>
            <person name="Childers C.P."/>
            <person name="Dinh H."/>
            <person name="Doddapaneni H."/>
            <person name="Dugan S."/>
            <person name="Gowin J."/>
            <person name="Greiner C."/>
            <person name="Han Y."/>
            <person name="Hu H."/>
            <person name="Hughes D.S.T."/>
            <person name="Huylmans A.-K."/>
            <person name="Kemena C."/>
            <person name="Kremer L.P.M."/>
            <person name="Lee S.L."/>
            <person name="Lopez-Ezquerra A."/>
            <person name="Mallet L."/>
            <person name="Monroy-Kuhn J.M."/>
            <person name="Moser A."/>
            <person name="Murali S.C."/>
            <person name="Muzny D.M."/>
            <person name="Otani S."/>
            <person name="Piulachs M.-D."/>
            <person name="Poelchau M."/>
            <person name="Qu J."/>
            <person name="Schaub F."/>
            <person name="Wada-Katsumata A."/>
            <person name="Worley K.C."/>
            <person name="Xie Q."/>
            <person name="Ylla G."/>
            <person name="Poulsen M."/>
            <person name="Gibbs R.A."/>
            <person name="Schal C."/>
            <person name="Richards S."/>
            <person name="Belles X."/>
            <person name="Korb J."/>
            <person name="Bornberg-Bauer E."/>
        </authorList>
    </citation>
    <scope>NUCLEOTIDE SEQUENCE [LARGE SCALE GENOMIC DNA]</scope>
    <source>
        <tissue evidence="5">Whole body</tissue>
    </source>
</reference>
<feature type="coiled-coil region" evidence="2">
    <location>
        <begin position="71"/>
        <end position="116"/>
    </location>
</feature>
<dbReference type="InParanoid" id="A0A2J7QHF4"/>
<dbReference type="InterPro" id="IPR036860">
    <property type="entry name" value="SH2_dom_sf"/>
</dbReference>
<organism evidence="5 6">
    <name type="scientific">Cryptotermes secundus</name>
    <dbReference type="NCBI Taxonomy" id="105785"/>
    <lineage>
        <taxon>Eukaryota</taxon>
        <taxon>Metazoa</taxon>
        <taxon>Ecdysozoa</taxon>
        <taxon>Arthropoda</taxon>
        <taxon>Hexapoda</taxon>
        <taxon>Insecta</taxon>
        <taxon>Pterygota</taxon>
        <taxon>Neoptera</taxon>
        <taxon>Polyneoptera</taxon>
        <taxon>Dictyoptera</taxon>
        <taxon>Blattodea</taxon>
        <taxon>Blattoidea</taxon>
        <taxon>Termitoidae</taxon>
        <taxon>Kalotermitidae</taxon>
        <taxon>Cryptotermitinae</taxon>
        <taxon>Cryptotermes</taxon>
    </lineage>
</organism>
<feature type="region of interest" description="Disordered" evidence="3">
    <location>
        <begin position="1"/>
        <end position="29"/>
    </location>
</feature>
<dbReference type="GO" id="GO:0005737">
    <property type="term" value="C:cytoplasm"/>
    <property type="evidence" value="ECO:0007669"/>
    <property type="project" value="TreeGrafter"/>
</dbReference>
<dbReference type="SUPFAM" id="SSF55550">
    <property type="entry name" value="SH2 domain"/>
    <property type="match status" value="1"/>
</dbReference>
<dbReference type="PRINTS" id="PR00401">
    <property type="entry name" value="SH2DOMAIN"/>
</dbReference>
<evidence type="ECO:0000256" key="1">
    <source>
        <dbReference type="PROSITE-ProRule" id="PRU00191"/>
    </source>
</evidence>
<proteinExistence type="predicted"/>
<dbReference type="SMART" id="SM00252">
    <property type="entry name" value="SH2"/>
    <property type="match status" value="1"/>
</dbReference>
<evidence type="ECO:0000256" key="3">
    <source>
        <dbReference type="SAM" id="MobiDB-lite"/>
    </source>
</evidence>
<feature type="domain" description="SH2" evidence="4">
    <location>
        <begin position="322"/>
        <end position="421"/>
    </location>
</feature>